<dbReference type="EMBL" id="ML738540">
    <property type="protein sequence ID" value="KAE8306167.1"/>
    <property type="molecule type" value="Genomic_DNA"/>
</dbReference>
<evidence type="ECO:0000313" key="2">
    <source>
        <dbReference type="Proteomes" id="UP000325433"/>
    </source>
</evidence>
<proteinExistence type="predicted"/>
<dbReference type="AlphaFoldDB" id="A0A5N6VCE8"/>
<accession>A0A5N6VCE8</accession>
<name>A0A5N6VCE8_9EURO</name>
<dbReference type="Proteomes" id="UP000325433">
    <property type="component" value="Unassembled WGS sequence"/>
</dbReference>
<keyword evidence="2" id="KW-1185">Reference proteome</keyword>
<sequence length="70" mass="8107">MVNCVFTQQTYEHFNKTVTTIVDRAFELSLFHDCKVYVLVEHSRGSLVFNSVDDHSWPLSDMSLVSYDGF</sequence>
<protein>
    <submittedName>
        <fullName evidence="1">Uncharacterized protein</fullName>
    </submittedName>
</protein>
<reference evidence="2" key="1">
    <citation type="submission" date="2019-04" db="EMBL/GenBank/DDBJ databases">
        <title>Friends and foes A comparative genomics studyof 23 Aspergillus species from section Flavi.</title>
        <authorList>
            <consortium name="DOE Joint Genome Institute"/>
            <person name="Kjaerbolling I."/>
            <person name="Vesth T."/>
            <person name="Frisvad J.C."/>
            <person name="Nybo J.L."/>
            <person name="Theobald S."/>
            <person name="Kildgaard S."/>
            <person name="Isbrandt T."/>
            <person name="Kuo A."/>
            <person name="Sato A."/>
            <person name="Lyhne E.K."/>
            <person name="Kogle M.E."/>
            <person name="Wiebenga A."/>
            <person name="Kun R.S."/>
            <person name="Lubbers R.J."/>
            <person name="Makela M.R."/>
            <person name="Barry K."/>
            <person name="Chovatia M."/>
            <person name="Clum A."/>
            <person name="Daum C."/>
            <person name="Haridas S."/>
            <person name="He G."/>
            <person name="LaButti K."/>
            <person name="Lipzen A."/>
            <person name="Mondo S."/>
            <person name="Riley R."/>
            <person name="Salamov A."/>
            <person name="Simmons B.A."/>
            <person name="Magnuson J.K."/>
            <person name="Henrissat B."/>
            <person name="Mortensen U.H."/>
            <person name="Larsen T.O."/>
            <person name="Devries R.P."/>
            <person name="Grigoriev I.V."/>
            <person name="Machida M."/>
            <person name="Baker S.E."/>
            <person name="Andersen M.R."/>
        </authorList>
    </citation>
    <scope>NUCLEOTIDE SEQUENCE [LARGE SCALE GENOMIC DNA]</scope>
    <source>
        <strain evidence="2">CBS 130015</strain>
    </source>
</reference>
<gene>
    <name evidence="1" type="ORF">BDV41DRAFT_559517</name>
</gene>
<evidence type="ECO:0000313" key="1">
    <source>
        <dbReference type="EMBL" id="KAE8306167.1"/>
    </source>
</evidence>
<organism evidence="1 2">
    <name type="scientific">Aspergillus transmontanensis</name>
    <dbReference type="NCBI Taxonomy" id="1034304"/>
    <lineage>
        <taxon>Eukaryota</taxon>
        <taxon>Fungi</taxon>
        <taxon>Dikarya</taxon>
        <taxon>Ascomycota</taxon>
        <taxon>Pezizomycotina</taxon>
        <taxon>Eurotiomycetes</taxon>
        <taxon>Eurotiomycetidae</taxon>
        <taxon>Eurotiales</taxon>
        <taxon>Aspergillaceae</taxon>
        <taxon>Aspergillus</taxon>
        <taxon>Aspergillus subgen. Circumdati</taxon>
    </lineage>
</organism>